<organism evidence="7 8">
    <name type="scientific">Perspicuibacillus lycopersici</name>
    <dbReference type="NCBI Taxonomy" id="1325689"/>
    <lineage>
        <taxon>Bacteria</taxon>
        <taxon>Bacillati</taxon>
        <taxon>Bacillota</taxon>
        <taxon>Bacilli</taxon>
        <taxon>Bacillales</taxon>
        <taxon>Bacillaceae</taxon>
        <taxon>Perspicuibacillus</taxon>
    </lineage>
</organism>
<evidence type="ECO:0000256" key="1">
    <source>
        <dbReference type="ARBA" id="ARBA00004141"/>
    </source>
</evidence>
<evidence type="ECO:0000256" key="2">
    <source>
        <dbReference type="ARBA" id="ARBA00022692"/>
    </source>
</evidence>
<dbReference type="GO" id="GO:0016020">
    <property type="term" value="C:membrane"/>
    <property type="evidence" value="ECO:0007669"/>
    <property type="project" value="UniProtKB-SubCell"/>
</dbReference>
<dbReference type="NCBIfam" id="TIGR01593">
    <property type="entry name" value="holin_tox_secr"/>
    <property type="match status" value="1"/>
</dbReference>
<evidence type="ECO:0000256" key="6">
    <source>
        <dbReference type="SAM" id="Phobius"/>
    </source>
</evidence>
<dbReference type="InterPro" id="IPR006480">
    <property type="entry name" value="Phage_holin_4_1"/>
</dbReference>
<evidence type="ECO:0000256" key="3">
    <source>
        <dbReference type="ARBA" id="ARBA00022989"/>
    </source>
</evidence>
<dbReference type="Pfam" id="PF05105">
    <property type="entry name" value="Phage_holin_4_1"/>
    <property type="match status" value="1"/>
</dbReference>
<proteinExistence type="inferred from homology"/>
<protein>
    <submittedName>
        <fullName evidence="7">Phage holin family protein</fullName>
    </submittedName>
</protein>
<gene>
    <name evidence="7" type="ORF">OEV98_13905</name>
</gene>
<reference evidence="7" key="1">
    <citation type="submission" date="2022-10" db="EMBL/GenBank/DDBJ databases">
        <title>Description of Fervidibacillus gen. nov. in the family Fervidibacillaceae fam. nov. with two species, Fervidibacillus albus sp. nov., and Fervidibacillus halotolerans sp. nov., isolated from tidal flat sediments.</title>
        <authorList>
            <person name="Kwon K.K."/>
            <person name="Yang S.-H."/>
        </authorList>
    </citation>
    <scope>NUCLEOTIDE SEQUENCE</scope>
    <source>
        <strain evidence="7">JCM 19140</strain>
    </source>
</reference>
<evidence type="ECO:0000256" key="5">
    <source>
        <dbReference type="ARBA" id="ARBA00023600"/>
    </source>
</evidence>
<sequence length="145" mass="16072">MKLNTIQMGLGAAGSFFTWFFGGWDLLLQYLLLFMVLDYITGIIKAAIKKQISNRIGFIGLARKVGVLVIVAIAHGLDRLFATSEANIFGLDIPVIRTIVIWGYIINEITSILENIKLIGVPLPAILQKILSIIKTETDNKTIKK</sequence>
<keyword evidence="3 6" id="KW-1133">Transmembrane helix</keyword>
<dbReference type="RefSeq" id="WP_263073937.1">
    <property type="nucleotide sequence ID" value="NZ_JAOUSF010000004.1"/>
</dbReference>
<comment type="similarity">
    <text evidence="5">Belongs to the bacteriophage holin family. Cp-1 holin subfamily.</text>
</comment>
<feature type="transmembrane region" description="Helical" evidence="6">
    <location>
        <begin position="88"/>
        <end position="107"/>
    </location>
</feature>
<feature type="transmembrane region" description="Helical" evidence="6">
    <location>
        <begin position="56"/>
        <end position="76"/>
    </location>
</feature>
<feature type="transmembrane region" description="Helical" evidence="6">
    <location>
        <begin position="26"/>
        <end position="44"/>
    </location>
</feature>
<name>A0AAE3LRG8_9BACI</name>
<dbReference type="AlphaFoldDB" id="A0AAE3LRG8"/>
<keyword evidence="4 6" id="KW-0472">Membrane</keyword>
<dbReference type="Proteomes" id="UP001209318">
    <property type="component" value="Unassembled WGS sequence"/>
</dbReference>
<evidence type="ECO:0000256" key="4">
    <source>
        <dbReference type="ARBA" id="ARBA00023136"/>
    </source>
</evidence>
<accession>A0AAE3LRG8</accession>
<keyword evidence="2 6" id="KW-0812">Transmembrane</keyword>
<comment type="caution">
    <text evidence="7">The sequence shown here is derived from an EMBL/GenBank/DDBJ whole genome shotgun (WGS) entry which is preliminary data.</text>
</comment>
<comment type="subcellular location">
    <subcellularLocation>
        <location evidence="1">Membrane</location>
        <topology evidence="1">Multi-pass membrane protein</topology>
    </subcellularLocation>
</comment>
<dbReference type="EMBL" id="JAOUSF010000004">
    <property type="protein sequence ID" value="MCU9614634.1"/>
    <property type="molecule type" value="Genomic_DNA"/>
</dbReference>
<evidence type="ECO:0000313" key="7">
    <source>
        <dbReference type="EMBL" id="MCU9614634.1"/>
    </source>
</evidence>
<evidence type="ECO:0000313" key="8">
    <source>
        <dbReference type="Proteomes" id="UP001209318"/>
    </source>
</evidence>
<keyword evidence="8" id="KW-1185">Reference proteome</keyword>